<protein>
    <submittedName>
        <fullName evidence="2">HTH_48 domain-containing protein</fullName>
    </submittedName>
</protein>
<evidence type="ECO:0000313" key="2">
    <source>
        <dbReference type="WBParaSite" id="Csp11.Scaffold607.g5722.t1"/>
    </source>
</evidence>
<sequence length="88" mass="9755">MTDIYEGDAPSASTVKLWVDRFEAGDFSLEDQRHTGRPTELDLDLLRTTVEADPFQSIRELSTKLGVSLGTIANDDQLGTEIDVVEIE</sequence>
<dbReference type="PANTHER" id="PTHR46060:SF1">
    <property type="entry name" value="MARINER MOS1 TRANSPOSASE-LIKE PROTEIN"/>
    <property type="match status" value="1"/>
</dbReference>
<dbReference type="Proteomes" id="UP000095282">
    <property type="component" value="Unplaced"/>
</dbReference>
<keyword evidence="1" id="KW-1185">Reference proteome</keyword>
<dbReference type="PANTHER" id="PTHR46060">
    <property type="entry name" value="MARINER MOS1 TRANSPOSASE-LIKE PROTEIN"/>
    <property type="match status" value="1"/>
</dbReference>
<evidence type="ECO:0000313" key="1">
    <source>
        <dbReference type="Proteomes" id="UP000095282"/>
    </source>
</evidence>
<dbReference type="InterPro" id="IPR052709">
    <property type="entry name" value="Transposase-MT_Hybrid"/>
</dbReference>
<dbReference type="AlphaFoldDB" id="A0A1I7TGJ5"/>
<reference evidence="2" key="1">
    <citation type="submission" date="2016-11" db="UniProtKB">
        <authorList>
            <consortium name="WormBaseParasite"/>
        </authorList>
    </citation>
    <scope>IDENTIFICATION</scope>
</reference>
<accession>A0A1I7TGJ5</accession>
<proteinExistence type="predicted"/>
<name>A0A1I7TGJ5_9PELO</name>
<dbReference type="STRING" id="1561998.A0A1I7TGJ5"/>
<organism evidence="1 2">
    <name type="scientific">Caenorhabditis tropicalis</name>
    <dbReference type="NCBI Taxonomy" id="1561998"/>
    <lineage>
        <taxon>Eukaryota</taxon>
        <taxon>Metazoa</taxon>
        <taxon>Ecdysozoa</taxon>
        <taxon>Nematoda</taxon>
        <taxon>Chromadorea</taxon>
        <taxon>Rhabditida</taxon>
        <taxon>Rhabditina</taxon>
        <taxon>Rhabditomorpha</taxon>
        <taxon>Rhabditoidea</taxon>
        <taxon>Rhabditidae</taxon>
        <taxon>Peloderinae</taxon>
        <taxon>Caenorhabditis</taxon>
    </lineage>
</organism>
<dbReference type="WBParaSite" id="Csp11.Scaffold607.g5722.t1">
    <property type="protein sequence ID" value="Csp11.Scaffold607.g5722.t1"/>
    <property type="gene ID" value="Csp11.Scaffold607.g5722"/>
</dbReference>